<sequence length="102" mass="11644">MRLRLFLLPLALSNAPAAAPLPSYAFALTPESEKTRPDMSLPRRPLRAEAKLQLPDFDVPPPPSWALEQKRRKRPNRFQPPPHIAPKFDAATIKLMQERAKR</sequence>
<dbReference type="Proteomes" id="UP000196342">
    <property type="component" value="Unassembled WGS sequence"/>
</dbReference>
<dbReference type="AlphaFoldDB" id="A0A202BDU2"/>
<dbReference type="EMBL" id="NHOO01000004">
    <property type="protein sequence ID" value="OVE49525.1"/>
    <property type="molecule type" value="Genomic_DNA"/>
</dbReference>
<reference evidence="4 6" key="2">
    <citation type="submission" date="2018-12" db="EMBL/GenBank/DDBJ databases">
        <authorList>
            <consortium name="Pathogen Informatics"/>
        </authorList>
    </citation>
    <scope>NUCLEOTIDE SEQUENCE [LARGE SCALE GENOMIC DNA]</scope>
    <source>
        <strain evidence="4 6">NCTC9695</strain>
    </source>
</reference>
<organism evidence="3 5">
    <name type="scientific">Chromobacterium violaceum</name>
    <dbReference type="NCBI Taxonomy" id="536"/>
    <lineage>
        <taxon>Bacteria</taxon>
        <taxon>Pseudomonadati</taxon>
        <taxon>Pseudomonadota</taxon>
        <taxon>Betaproteobacteria</taxon>
        <taxon>Neisseriales</taxon>
        <taxon>Chromobacteriaceae</taxon>
        <taxon>Chromobacterium</taxon>
    </lineage>
</organism>
<reference evidence="3 5" key="1">
    <citation type="submission" date="2017-05" db="EMBL/GenBank/DDBJ databases">
        <title>Chromobacterium violaceum GHPS1 isolated from Hydrocarbon polluted soil in French Guiana display an awesome secondary metabolite arsenal and a battery of drug and heavy-metal-resistance and detoxification of xenobiotics proteins.</title>
        <authorList>
            <person name="Belbahri L."/>
        </authorList>
    </citation>
    <scope>NUCLEOTIDE SEQUENCE [LARGE SCALE GENOMIC DNA]</scope>
    <source>
        <strain evidence="3 5">GHPS1</strain>
    </source>
</reference>
<evidence type="ECO:0000313" key="3">
    <source>
        <dbReference type="EMBL" id="OVE49525.1"/>
    </source>
</evidence>
<evidence type="ECO:0000313" key="6">
    <source>
        <dbReference type="Proteomes" id="UP000275777"/>
    </source>
</evidence>
<feature type="chain" id="PRO_5042692187" evidence="2">
    <location>
        <begin position="28"/>
        <end position="102"/>
    </location>
</feature>
<evidence type="ECO:0000313" key="4">
    <source>
        <dbReference type="EMBL" id="VEB41187.1"/>
    </source>
</evidence>
<accession>A0A202BDU2</accession>
<name>A0A202BDU2_CHRVL</name>
<keyword evidence="5" id="KW-1185">Reference proteome</keyword>
<evidence type="ECO:0000256" key="2">
    <source>
        <dbReference type="SAM" id="SignalP"/>
    </source>
</evidence>
<evidence type="ECO:0000256" key="1">
    <source>
        <dbReference type="SAM" id="MobiDB-lite"/>
    </source>
</evidence>
<dbReference type="EMBL" id="LR134182">
    <property type="protein sequence ID" value="VEB41187.1"/>
    <property type="molecule type" value="Genomic_DNA"/>
</dbReference>
<keyword evidence="2" id="KW-0732">Signal</keyword>
<feature type="region of interest" description="Disordered" evidence="1">
    <location>
        <begin position="29"/>
        <end position="90"/>
    </location>
</feature>
<protein>
    <submittedName>
        <fullName evidence="3">Uncharacterized protein</fullName>
    </submittedName>
</protein>
<feature type="signal peptide" evidence="2">
    <location>
        <begin position="1"/>
        <end position="27"/>
    </location>
</feature>
<dbReference type="Proteomes" id="UP000275777">
    <property type="component" value="Chromosome"/>
</dbReference>
<dbReference type="RefSeq" id="WP_011134697.1">
    <property type="nucleotide sequence ID" value="NZ_JABXOB010000006.1"/>
</dbReference>
<gene>
    <name evidence="3" type="ORF">CBW21_06500</name>
    <name evidence="4" type="ORF">NCTC9695_01606</name>
</gene>
<proteinExistence type="predicted"/>
<evidence type="ECO:0000313" key="5">
    <source>
        <dbReference type="Proteomes" id="UP000196342"/>
    </source>
</evidence>